<gene>
    <name evidence="2" type="ORF">RF11_16480</name>
</gene>
<dbReference type="InterPro" id="IPR036397">
    <property type="entry name" value="RNaseH_sf"/>
</dbReference>
<dbReference type="AlphaFoldDB" id="A0A0C2JW47"/>
<evidence type="ECO:0000313" key="3">
    <source>
        <dbReference type="Proteomes" id="UP000031668"/>
    </source>
</evidence>
<reference evidence="2 3" key="1">
    <citation type="journal article" date="2014" name="Genome Biol. Evol.">
        <title>The genome of the myxosporean Thelohanellus kitauei shows adaptations to nutrient acquisition within its fish host.</title>
        <authorList>
            <person name="Yang Y."/>
            <person name="Xiong J."/>
            <person name="Zhou Z."/>
            <person name="Huo F."/>
            <person name="Miao W."/>
            <person name="Ran C."/>
            <person name="Liu Y."/>
            <person name="Zhang J."/>
            <person name="Feng J."/>
            <person name="Wang M."/>
            <person name="Wang M."/>
            <person name="Wang L."/>
            <person name="Yao B."/>
        </authorList>
    </citation>
    <scope>NUCLEOTIDE SEQUENCE [LARGE SCALE GENOMIC DNA]</scope>
    <source>
        <strain evidence="2">Wuqing</strain>
    </source>
</reference>
<accession>A0A0C2JW47</accession>
<dbReference type="EMBL" id="JWZT01000736">
    <property type="protein sequence ID" value="KII73658.1"/>
    <property type="molecule type" value="Genomic_DNA"/>
</dbReference>
<dbReference type="GO" id="GO:0003676">
    <property type="term" value="F:nucleic acid binding"/>
    <property type="evidence" value="ECO:0007669"/>
    <property type="project" value="InterPro"/>
</dbReference>
<organism evidence="2 3">
    <name type="scientific">Thelohanellus kitauei</name>
    <name type="common">Myxosporean</name>
    <dbReference type="NCBI Taxonomy" id="669202"/>
    <lineage>
        <taxon>Eukaryota</taxon>
        <taxon>Metazoa</taxon>
        <taxon>Cnidaria</taxon>
        <taxon>Myxozoa</taxon>
        <taxon>Myxosporea</taxon>
        <taxon>Bivalvulida</taxon>
        <taxon>Platysporina</taxon>
        <taxon>Myxobolidae</taxon>
        <taxon>Thelohanellus</taxon>
    </lineage>
</organism>
<dbReference type="PANTHER" id="PTHR37984:SF5">
    <property type="entry name" value="PROTEIN NYNRIN-LIKE"/>
    <property type="match status" value="1"/>
</dbReference>
<feature type="domain" description="Integrase catalytic" evidence="1">
    <location>
        <begin position="1"/>
        <end position="124"/>
    </location>
</feature>
<dbReference type="PANTHER" id="PTHR37984">
    <property type="entry name" value="PROTEIN CBG26694"/>
    <property type="match status" value="1"/>
</dbReference>
<dbReference type="PROSITE" id="PS50994">
    <property type="entry name" value="INTEGRASE"/>
    <property type="match status" value="1"/>
</dbReference>
<dbReference type="InterPro" id="IPR050951">
    <property type="entry name" value="Retrovirus_Pol_polyprotein"/>
</dbReference>
<dbReference type="SUPFAM" id="SSF53098">
    <property type="entry name" value="Ribonuclease H-like"/>
    <property type="match status" value="1"/>
</dbReference>
<dbReference type="InterPro" id="IPR001584">
    <property type="entry name" value="Integrase_cat-core"/>
</dbReference>
<dbReference type="GO" id="GO:0015074">
    <property type="term" value="P:DNA integration"/>
    <property type="evidence" value="ECO:0007669"/>
    <property type="project" value="InterPro"/>
</dbReference>
<proteinExistence type="predicted"/>
<sequence length="164" mass="18841">MGRSLPPTRHESGDSSQNACRNIVFRFERPKSIHSDQECQFESILFRHTCELLGIKQSHSSAHHPYVNGIAAFGINSLKERLSNIILDSNIEWDQVLEHTLMMMNTTKNETTNITQYRLVYCLFPRSFNSIDIHKVTNDHNVYLSVKELAKKIVKLKEAAKANI</sequence>
<protein>
    <recommendedName>
        <fullName evidence="1">Integrase catalytic domain-containing protein</fullName>
    </recommendedName>
</protein>
<name>A0A0C2JW47_THEKT</name>
<evidence type="ECO:0000313" key="2">
    <source>
        <dbReference type="EMBL" id="KII73658.1"/>
    </source>
</evidence>
<dbReference type="InterPro" id="IPR012337">
    <property type="entry name" value="RNaseH-like_sf"/>
</dbReference>
<dbReference type="Gene3D" id="3.30.420.10">
    <property type="entry name" value="Ribonuclease H-like superfamily/Ribonuclease H"/>
    <property type="match status" value="1"/>
</dbReference>
<evidence type="ECO:0000259" key="1">
    <source>
        <dbReference type="PROSITE" id="PS50994"/>
    </source>
</evidence>
<comment type="caution">
    <text evidence="2">The sequence shown here is derived from an EMBL/GenBank/DDBJ whole genome shotgun (WGS) entry which is preliminary data.</text>
</comment>
<dbReference type="Proteomes" id="UP000031668">
    <property type="component" value="Unassembled WGS sequence"/>
</dbReference>
<keyword evidence="3" id="KW-1185">Reference proteome</keyword>